<evidence type="ECO:0000313" key="4">
    <source>
        <dbReference type="EMBL" id="EAW32229.1"/>
    </source>
</evidence>
<dbReference type="GO" id="GO:0016878">
    <property type="term" value="F:acid-thiol ligase activity"/>
    <property type="evidence" value="ECO:0007669"/>
    <property type="project" value="UniProtKB-ARBA"/>
</dbReference>
<protein>
    <submittedName>
        <fullName evidence="4">AMP-dependent synthetase and ligase</fullName>
    </submittedName>
</protein>
<comment type="caution">
    <text evidence="4">The sequence shown here is derived from an EMBL/GenBank/DDBJ whole genome shotgun (WGS) entry which is preliminary data.</text>
</comment>
<dbReference type="InterPro" id="IPR000873">
    <property type="entry name" value="AMP-dep_synth/lig_dom"/>
</dbReference>
<name>A0Y7X5_9GAMM</name>
<dbReference type="InterPro" id="IPR050237">
    <property type="entry name" value="ATP-dep_AMP-bd_enzyme"/>
</dbReference>
<evidence type="ECO:0000259" key="2">
    <source>
        <dbReference type="Pfam" id="PF07859"/>
    </source>
</evidence>
<dbReference type="PANTHER" id="PTHR43767:SF1">
    <property type="entry name" value="NONRIBOSOMAL PEPTIDE SYNTHASE PES1 (EUROFUNG)-RELATED"/>
    <property type="match status" value="1"/>
</dbReference>
<sequence>MDATHRLQLQRAAFELPQPIIDESVSITALEVAGRPAEWIVPQGADEQTRVLMIHGGGFILCGLNAHRNTSIQLAKYCNCAVLAIDYRLAPETPFPGALDDCMNAWNYMLANGPSGYGEAKNAFVMGDSAGGNLSAALLLRTRDEGVRMADGAMLVSGVFDLTCSSDSWVSNQTTDVMIGRPDGIHHESDMFANKTWIDLYLNGQDSKQPYASPLFADLAGLPPLFIVVGNDECLRDDSIKLHEKAIAAGVVSRLERWDHVYHAWTSMSVDVPEADEALQRMGQFVKMNGYKKVAEQRFSAFKDLSDAMVENAQKWPDNIAVIEGDRSLTWPEFDAKLNQMANALIARGIKPNDKVAALARNSLEYMVVMFGTLRAGACIVPLSGMASSESLAMMMDNSDAEILFLENQYRELIDPVKSRLTKVTTDGFVGFDFSGDGWGGYEAFIDGFPTTHPGVKITPELGFNIIYSSGTTGVPKGILHARSMRMQEYPKGAATGYSPYARTLISTPLYSNTTMAALLPTMANGGCAVIMPKFDANEFLALAEEHKITHAMLVPVQYQRILDLPNFADYDLSSFLMKFSTSAPLREDLKRRVITDWPGGLVEYYGMTEGGVGCLLLAHMFPTKLHTVGFPMPGNLIKLVGEDGKEVPAGQPGELYGRSANMMDGYFKAQDKTDEAIWIDEDGNRWQRSGDMGRIDEDGFIELLDRKKDMIISGGFNVFAADLEDVLIKHAQVSDVAVIAIPSDQWGETPLAIVEPVPGLLPDTSALKAWANERLGKGQRISDVVLMSDLPRSTIGKVLKKDLRAPYWSSVEKRVS</sequence>
<evidence type="ECO:0000313" key="5">
    <source>
        <dbReference type="Proteomes" id="UP000004931"/>
    </source>
</evidence>
<dbReference type="PROSITE" id="PS00455">
    <property type="entry name" value="AMP_BINDING"/>
    <property type="match status" value="1"/>
</dbReference>
<dbReference type="GO" id="GO:0016787">
    <property type="term" value="F:hydrolase activity"/>
    <property type="evidence" value="ECO:0007669"/>
    <property type="project" value="InterPro"/>
</dbReference>
<dbReference type="eggNOG" id="COG0318">
    <property type="taxonomic scope" value="Bacteria"/>
</dbReference>
<dbReference type="SUPFAM" id="SSF53474">
    <property type="entry name" value="alpha/beta-Hydrolases"/>
    <property type="match status" value="1"/>
</dbReference>
<proteinExistence type="predicted"/>
<feature type="domain" description="AMP-binding enzyme C-terminal" evidence="3">
    <location>
        <begin position="724"/>
        <end position="798"/>
    </location>
</feature>
<dbReference type="Gene3D" id="3.30.300.30">
    <property type="match status" value="1"/>
</dbReference>
<dbReference type="Gene3D" id="3.40.50.12780">
    <property type="entry name" value="N-terminal domain of ligase-like"/>
    <property type="match status" value="1"/>
</dbReference>
<dbReference type="AlphaFoldDB" id="A0Y7X5"/>
<dbReference type="InterPro" id="IPR020845">
    <property type="entry name" value="AMP-binding_CS"/>
</dbReference>
<accession>A0Y7X5</accession>
<feature type="domain" description="Alpha/beta hydrolase fold-3" evidence="2">
    <location>
        <begin position="51"/>
        <end position="266"/>
    </location>
</feature>
<evidence type="ECO:0000259" key="3">
    <source>
        <dbReference type="Pfam" id="PF13193"/>
    </source>
</evidence>
<dbReference type="InterPro" id="IPR045851">
    <property type="entry name" value="AMP-bd_C_sf"/>
</dbReference>
<dbReference type="STRING" id="247633.GP2143_13276"/>
<dbReference type="Pfam" id="PF13193">
    <property type="entry name" value="AMP-binding_C"/>
    <property type="match status" value="1"/>
</dbReference>
<dbReference type="SUPFAM" id="SSF56801">
    <property type="entry name" value="Acetyl-CoA synthetase-like"/>
    <property type="match status" value="1"/>
</dbReference>
<dbReference type="InterPro" id="IPR013094">
    <property type="entry name" value="AB_hydrolase_3"/>
</dbReference>
<organism evidence="4 5">
    <name type="scientific">marine gamma proteobacterium HTCC2143</name>
    <dbReference type="NCBI Taxonomy" id="247633"/>
    <lineage>
        <taxon>Bacteria</taxon>
        <taxon>Pseudomonadati</taxon>
        <taxon>Pseudomonadota</taxon>
        <taxon>Gammaproteobacteria</taxon>
        <taxon>Cellvibrionales</taxon>
        <taxon>Spongiibacteraceae</taxon>
        <taxon>BD1-7 clade</taxon>
    </lineage>
</organism>
<dbReference type="InterPro" id="IPR042099">
    <property type="entry name" value="ANL_N_sf"/>
</dbReference>
<dbReference type="InterPro" id="IPR025110">
    <property type="entry name" value="AMP-bd_C"/>
</dbReference>
<keyword evidence="5" id="KW-1185">Reference proteome</keyword>
<keyword evidence="4" id="KW-0436">Ligase</keyword>
<gene>
    <name evidence="4" type="ORF">GP2143_13276</name>
</gene>
<feature type="domain" description="AMP-dependent synthetase/ligase" evidence="1">
    <location>
        <begin position="311"/>
        <end position="668"/>
    </location>
</feature>
<dbReference type="InterPro" id="IPR029058">
    <property type="entry name" value="AB_hydrolase_fold"/>
</dbReference>
<dbReference type="Proteomes" id="UP000004931">
    <property type="component" value="Unassembled WGS sequence"/>
</dbReference>
<dbReference type="Pfam" id="PF00501">
    <property type="entry name" value="AMP-binding"/>
    <property type="match status" value="1"/>
</dbReference>
<dbReference type="Pfam" id="PF07859">
    <property type="entry name" value="Abhydrolase_3"/>
    <property type="match status" value="1"/>
</dbReference>
<reference evidence="4 5" key="1">
    <citation type="journal article" date="2010" name="J. Bacteriol.">
        <title>Genome sequence of the oligotrophic marine Gammaproteobacterium HTCC2143, isolated from the Oregon Coast.</title>
        <authorList>
            <person name="Oh H.M."/>
            <person name="Kang I."/>
            <person name="Ferriera S."/>
            <person name="Giovannoni S.J."/>
            <person name="Cho J.C."/>
        </authorList>
    </citation>
    <scope>NUCLEOTIDE SEQUENCE [LARGE SCALE GENOMIC DNA]</scope>
    <source>
        <strain evidence="4 5">HTCC2143</strain>
    </source>
</reference>
<dbReference type="eggNOG" id="COG0657">
    <property type="taxonomic scope" value="Bacteria"/>
</dbReference>
<dbReference type="PANTHER" id="PTHR43767">
    <property type="entry name" value="LONG-CHAIN-FATTY-ACID--COA LIGASE"/>
    <property type="match status" value="1"/>
</dbReference>
<dbReference type="Gene3D" id="3.40.50.1820">
    <property type="entry name" value="alpha/beta hydrolase"/>
    <property type="match status" value="1"/>
</dbReference>
<evidence type="ECO:0000259" key="1">
    <source>
        <dbReference type="Pfam" id="PF00501"/>
    </source>
</evidence>
<dbReference type="EMBL" id="AAVT01000001">
    <property type="protein sequence ID" value="EAW32229.1"/>
    <property type="molecule type" value="Genomic_DNA"/>
</dbReference>